<gene>
    <name evidence="1" type="ORF">GYN19_03600</name>
</gene>
<sequence>MSKQLTPLPVGSVVKVTGSDQEFVIISQMPVTEINGQQGYFEFGAATLPMGLVSQEIIFFNSEDIDQIVYLGYIDVQFQEFANQYEDLSATVQYKKLKITAVDNHQEARSEVFGF</sequence>
<dbReference type="InterPro" id="IPR025233">
    <property type="entry name" value="DUF4176"/>
</dbReference>
<evidence type="ECO:0000313" key="1">
    <source>
        <dbReference type="EMBL" id="MCJ1977038.1"/>
    </source>
</evidence>
<proteinExistence type="predicted"/>
<dbReference type="Pfam" id="PF13780">
    <property type="entry name" value="DUF4176"/>
    <property type="match status" value="1"/>
</dbReference>
<name>A0ABT0AKF3_9LACT</name>
<dbReference type="RefSeq" id="WP_243913965.1">
    <property type="nucleotide sequence ID" value="NZ_JAAECY010000001.1"/>
</dbReference>
<keyword evidence="2" id="KW-1185">Reference proteome</keyword>
<comment type="caution">
    <text evidence="1">The sequence shown here is derived from an EMBL/GenBank/DDBJ whole genome shotgun (WGS) entry which is preliminary data.</text>
</comment>
<protein>
    <submittedName>
        <fullName evidence="1">DUF4176 domain-containing protein</fullName>
    </submittedName>
</protein>
<dbReference type="EMBL" id="JAAEDA010000004">
    <property type="protein sequence ID" value="MCJ1977038.1"/>
    <property type="molecule type" value="Genomic_DNA"/>
</dbReference>
<dbReference type="Proteomes" id="UP001522462">
    <property type="component" value="Unassembled WGS sequence"/>
</dbReference>
<accession>A0ABT0AKF3</accession>
<organism evidence="1 2">
    <name type="scientific">Pseudolactococcus paracarnosus</name>
    <dbReference type="NCBI Taxonomy" id="2749962"/>
    <lineage>
        <taxon>Bacteria</taxon>
        <taxon>Bacillati</taxon>
        <taxon>Bacillota</taxon>
        <taxon>Bacilli</taxon>
        <taxon>Lactobacillales</taxon>
        <taxon>Streptococcaceae</taxon>
        <taxon>Pseudolactococcus</taxon>
    </lineage>
</organism>
<reference evidence="1 2" key="1">
    <citation type="journal article" date="2022" name="Microbiol. Res.">
        <title>Comparative genome analysis, predicted lifestyle and antimicrobial strategies of Lactococcus carnosus and Lactococcus paracarnosus isolated from meat.</title>
        <authorList>
            <person name="Werum V."/>
            <person name="Ehrmann M."/>
            <person name="Vogel R."/>
            <person name="Hilgarth M."/>
        </authorList>
    </citation>
    <scope>NUCLEOTIDE SEQUENCE [LARGE SCALE GENOMIC DNA]</scope>
    <source>
        <strain evidence="1 2">TMW21897</strain>
    </source>
</reference>
<evidence type="ECO:0000313" key="2">
    <source>
        <dbReference type="Proteomes" id="UP001522462"/>
    </source>
</evidence>